<protein>
    <submittedName>
        <fullName evidence="1">Uncharacterized protein</fullName>
    </submittedName>
</protein>
<gene>
    <name evidence="1" type="ORF">AARE701A_LOCUS9429</name>
</gene>
<evidence type="ECO:0000313" key="1">
    <source>
        <dbReference type="EMBL" id="CAE6005582.1"/>
    </source>
</evidence>
<dbReference type="EMBL" id="LR999454">
    <property type="protein sequence ID" value="CAE6005582.1"/>
    <property type="molecule type" value="Genomic_DNA"/>
</dbReference>
<proteinExistence type="predicted"/>
<accession>A0A8S2A476</accession>
<reference evidence="1" key="1">
    <citation type="submission" date="2021-01" db="EMBL/GenBank/DDBJ databases">
        <authorList>
            <person name="Bezrukov I."/>
        </authorList>
    </citation>
    <scope>NUCLEOTIDE SEQUENCE</scope>
</reference>
<keyword evidence="2" id="KW-1185">Reference proteome</keyword>
<sequence>MSKNIEYKFILLTPNLKNVGLAKLMGDVTTELQNLSLETMSFGEDEEKKGKDRFLMNDLSNFMEALDKLKKGEFVNFKQVFMIKSLSSNLISKKIEVVKVVPIVFGDFCFKTFNSFEDATKTASIFGLLGQEVKLDEEELDVFSCMLNYNDHKCYVLITIMLSLN</sequence>
<name>A0A8S2A476_ARAAE</name>
<dbReference type="Proteomes" id="UP000682877">
    <property type="component" value="Chromosome 4"/>
</dbReference>
<organism evidence="1 2">
    <name type="scientific">Arabidopsis arenosa</name>
    <name type="common">Sand rock-cress</name>
    <name type="synonym">Cardaminopsis arenosa</name>
    <dbReference type="NCBI Taxonomy" id="38785"/>
    <lineage>
        <taxon>Eukaryota</taxon>
        <taxon>Viridiplantae</taxon>
        <taxon>Streptophyta</taxon>
        <taxon>Embryophyta</taxon>
        <taxon>Tracheophyta</taxon>
        <taxon>Spermatophyta</taxon>
        <taxon>Magnoliopsida</taxon>
        <taxon>eudicotyledons</taxon>
        <taxon>Gunneridae</taxon>
        <taxon>Pentapetalae</taxon>
        <taxon>rosids</taxon>
        <taxon>malvids</taxon>
        <taxon>Brassicales</taxon>
        <taxon>Brassicaceae</taxon>
        <taxon>Camelineae</taxon>
        <taxon>Arabidopsis</taxon>
    </lineage>
</organism>
<dbReference type="AlphaFoldDB" id="A0A8S2A476"/>
<evidence type="ECO:0000313" key="2">
    <source>
        <dbReference type="Proteomes" id="UP000682877"/>
    </source>
</evidence>